<keyword evidence="1" id="KW-1133">Transmembrane helix</keyword>
<gene>
    <name evidence="2" type="ORF">V6N11_008323</name>
</gene>
<dbReference type="Proteomes" id="UP001396334">
    <property type="component" value="Unassembled WGS sequence"/>
</dbReference>
<accession>A0ABR2Q0A2</accession>
<keyword evidence="1" id="KW-0472">Membrane</keyword>
<evidence type="ECO:0000313" key="3">
    <source>
        <dbReference type="Proteomes" id="UP001396334"/>
    </source>
</evidence>
<sequence length="139" mass="16115">MCFYFRCICKTIVNISCCALKDLDVKLFNSQVNPFDVKEHQEIPSLNKAPVHRLGDSQMKSIIHHRMSYLFKEKLLFQVLLMTLSLIVPFGFQLRAVQLSELDSIAKTKFVPMVLDVFEFPMKVLYLFEGYDLSDVDCP</sequence>
<evidence type="ECO:0000313" key="2">
    <source>
        <dbReference type="EMBL" id="KAK8994117.1"/>
    </source>
</evidence>
<keyword evidence="1" id="KW-0812">Transmembrane</keyword>
<organism evidence="2 3">
    <name type="scientific">Hibiscus sabdariffa</name>
    <name type="common">roselle</name>
    <dbReference type="NCBI Taxonomy" id="183260"/>
    <lineage>
        <taxon>Eukaryota</taxon>
        <taxon>Viridiplantae</taxon>
        <taxon>Streptophyta</taxon>
        <taxon>Embryophyta</taxon>
        <taxon>Tracheophyta</taxon>
        <taxon>Spermatophyta</taxon>
        <taxon>Magnoliopsida</taxon>
        <taxon>eudicotyledons</taxon>
        <taxon>Gunneridae</taxon>
        <taxon>Pentapetalae</taxon>
        <taxon>rosids</taxon>
        <taxon>malvids</taxon>
        <taxon>Malvales</taxon>
        <taxon>Malvaceae</taxon>
        <taxon>Malvoideae</taxon>
        <taxon>Hibiscus</taxon>
    </lineage>
</organism>
<reference evidence="2 3" key="1">
    <citation type="journal article" date="2024" name="G3 (Bethesda)">
        <title>Genome assembly of Hibiscus sabdariffa L. provides insights into metabolisms of medicinal natural products.</title>
        <authorList>
            <person name="Kim T."/>
        </authorList>
    </citation>
    <scope>NUCLEOTIDE SEQUENCE [LARGE SCALE GENOMIC DNA]</scope>
    <source>
        <strain evidence="2">TK-2024</strain>
        <tissue evidence="2">Old leaves</tissue>
    </source>
</reference>
<feature type="transmembrane region" description="Helical" evidence="1">
    <location>
        <begin position="75"/>
        <end position="92"/>
    </location>
</feature>
<evidence type="ECO:0000256" key="1">
    <source>
        <dbReference type="SAM" id="Phobius"/>
    </source>
</evidence>
<comment type="caution">
    <text evidence="2">The sequence shown here is derived from an EMBL/GenBank/DDBJ whole genome shotgun (WGS) entry which is preliminary data.</text>
</comment>
<dbReference type="EMBL" id="JBBPBN010000048">
    <property type="protein sequence ID" value="KAK8994117.1"/>
    <property type="molecule type" value="Genomic_DNA"/>
</dbReference>
<proteinExistence type="predicted"/>
<name>A0ABR2Q0A2_9ROSI</name>
<protein>
    <submittedName>
        <fullName evidence="2">Uncharacterized protein</fullName>
    </submittedName>
</protein>
<keyword evidence="3" id="KW-1185">Reference proteome</keyword>